<reference evidence="2" key="1">
    <citation type="submission" date="2021-04" db="EMBL/GenBank/DDBJ databases">
        <title>Phycicoccus avicenniae sp. nov., a novel endophytic actinomycetes isolated from branch of Avicennia mariana.</title>
        <authorList>
            <person name="Tuo L."/>
        </authorList>
    </citation>
    <scope>NUCLEOTIDE SEQUENCE</scope>
    <source>
        <strain evidence="2">BSK3Z-2</strain>
    </source>
</reference>
<dbReference type="GO" id="GO:0003871">
    <property type="term" value="F:5-methyltetrahydropteroyltriglutamate-homocysteine S-methyltransferase activity"/>
    <property type="evidence" value="ECO:0007669"/>
    <property type="project" value="InterPro"/>
</dbReference>
<dbReference type="InterPro" id="IPR002629">
    <property type="entry name" value="Met_Synth_C/arc"/>
</dbReference>
<name>A0A941DBD8_9MICO</name>
<organism evidence="2 3">
    <name type="scientific">Phycicoccus avicenniae</name>
    <dbReference type="NCBI Taxonomy" id="2828860"/>
    <lineage>
        <taxon>Bacteria</taxon>
        <taxon>Bacillati</taxon>
        <taxon>Actinomycetota</taxon>
        <taxon>Actinomycetes</taxon>
        <taxon>Micrococcales</taxon>
        <taxon>Intrasporangiaceae</taxon>
        <taxon>Phycicoccus</taxon>
    </lineage>
</organism>
<dbReference type="Proteomes" id="UP000677016">
    <property type="component" value="Unassembled WGS sequence"/>
</dbReference>
<evidence type="ECO:0000259" key="1">
    <source>
        <dbReference type="Pfam" id="PF01717"/>
    </source>
</evidence>
<protein>
    <submittedName>
        <fullName evidence="2">Methionine synthase</fullName>
    </submittedName>
</protein>
<comment type="caution">
    <text evidence="2">The sequence shown here is derived from an EMBL/GenBank/DDBJ whole genome shotgun (WGS) entry which is preliminary data.</text>
</comment>
<dbReference type="Gene3D" id="3.20.20.210">
    <property type="match status" value="1"/>
</dbReference>
<dbReference type="Pfam" id="PF01717">
    <property type="entry name" value="Meth_synt_2"/>
    <property type="match status" value="1"/>
</dbReference>
<dbReference type="AlphaFoldDB" id="A0A941DBD8"/>
<proteinExistence type="predicted"/>
<dbReference type="RefSeq" id="WP_211604096.1">
    <property type="nucleotide sequence ID" value="NZ_JAGSNF010000021.1"/>
</dbReference>
<dbReference type="SUPFAM" id="SSF51726">
    <property type="entry name" value="UROD/MetE-like"/>
    <property type="match status" value="1"/>
</dbReference>
<sequence length="347" mass="35473">MSPDPAATPTGAPADGPAVVRATGVGSWPGRSVREAVRTVRDLLVDGDRLGLPYLPETPARGPGADMVGRAAGMLVDLPVDVQPSGWRLVDRPGRDAGRTASLHREDLDELAEAYDGYTGPLKVQVCGPWTLAAGLELTRGERVVTDRGATADLRASLAEGVLAYVADVRRLVPGAEVTVQVDEPSLPAVLEGSLPTASGYGRVRAVDPQVVASGLRDLLAALDGPTVLHSCHPRAPLPLLRGVGASALALDLVDASPTRWESVAATLDAGIGVVAGVLATDGPADGGAARDRVREALGRAGLELGEVRGLAVSPACGLAGAGTSLARDVQRASVEAARRLTDDAHA</sequence>
<accession>A0A941DBD8</accession>
<feature type="domain" description="Cobalamin-independent methionine synthase MetE C-terminal/archaeal" evidence="1">
    <location>
        <begin position="23"/>
        <end position="339"/>
    </location>
</feature>
<keyword evidence="3" id="KW-1185">Reference proteome</keyword>
<dbReference type="GO" id="GO:0009086">
    <property type="term" value="P:methionine biosynthetic process"/>
    <property type="evidence" value="ECO:0007669"/>
    <property type="project" value="InterPro"/>
</dbReference>
<gene>
    <name evidence="2" type="ORF">KC207_14855</name>
</gene>
<dbReference type="GO" id="GO:0008270">
    <property type="term" value="F:zinc ion binding"/>
    <property type="evidence" value="ECO:0007669"/>
    <property type="project" value="InterPro"/>
</dbReference>
<dbReference type="InterPro" id="IPR038071">
    <property type="entry name" value="UROD/MetE-like_sf"/>
</dbReference>
<dbReference type="EMBL" id="JAGSNF010000021">
    <property type="protein sequence ID" value="MBR7744573.1"/>
    <property type="molecule type" value="Genomic_DNA"/>
</dbReference>
<evidence type="ECO:0000313" key="2">
    <source>
        <dbReference type="EMBL" id="MBR7744573.1"/>
    </source>
</evidence>
<evidence type="ECO:0000313" key="3">
    <source>
        <dbReference type="Proteomes" id="UP000677016"/>
    </source>
</evidence>